<proteinExistence type="inferred from homology"/>
<evidence type="ECO:0000313" key="9">
    <source>
        <dbReference type="Proteomes" id="UP000011511"/>
    </source>
</evidence>
<dbReference type="Pfam" id="PF13087">
    <property type="entry name" value="AAA_12"/>
    <property type="match status" value="1"/>
</dbReference>
<dbReference type="Gene3D" id="3.40.50.300">
    <property type="entry name" value="P-loop containing nucleotide triphosphate hydrolases"/>
    <property type="match status" value="2"/>
</dbReference>
<feature type="domain" description="DNA2/NAM7 helicase helicase" evidence="6">
    <location>
        <begin position="2"/>
        <end position="62"/>
    </location>
</feature>
<dbReference type="InterPro" id="IPR047187">
    <property type="entry name" value="SF1_C_Upf1"/>
</dbReference>
<reference evidence="8 9" key="1">
    <citation type="journal article" date="2014" name="PLoS Genet.">
        <title>Phylogenetically driven sequencing of extremely halophilic archaea reveals strategies for static and dynamic osmo-response.</title>
        <authorList>
            <person name="Becker E.A."/>
            <person name="Seitzer P.M."/>
            <person name="Tritt A."/>
            <person name="Larsen D."/>
            <person name="Krusor M."/>
            <person name="Yao A.I."/>
            <person name="Wu D."/>
            <person name="Madern D."/>
            <person name="Eisen J.A."/>
            <person name="Darling A.E."/>
            <person name="Facciotti M.T."/>
        </authorList>
    </citation>
    <scope>NUCLEOTIDE SEQUENCE [LARGE SCALE GENOMIC DNA]</scope>
    <source>
        <strain evidence="8 9">JCM 12890</strain>
    </source>
</reference>
<evidence type="ECO:0000256" key="5">
    <source>
        <dbReference type="ARBA" id="ARBA00022840"/>
    </source>
</evidence>
<evidence type="ECO:0000259" key="6">
    <source>
        <dbReference type="Pfam" id="PF13086"/>
    </source>
</evidence>
<dbReference type="Pfam" id="PF13086">
    <property type="entry name" value="AAA_11"/>
    <property type="match status" value="1"/>
</dbReference>
<keyword evidence="9" id="KW-1185">Reference proteome</keyword>
<dbReference type="Proteomes" id="UP000011511">
    <property type="component" value="Unassembled WGS sequence"/>
</dbReference>
<evidence type="ECO:0000256" key="1">
    <source>
        <dbReference type="ARBA" id="ARBA00007913"/>
    </source>
</evidence>
<feature type="domain" description="DNA2/NAM7 helicase-like C-terminal" evidence="7">
    <location>
        <begin position="68"/>
        <end position="259"/>
    </location>
</feature>
<protein>
    <submittedName>
        <fullName evidence="8">Superfamily I DNA and RNA helicase and helicase subunits-like protein</fullName>
    </submittedName>
</protein>
<dbReference type="AlphaFoldDB" id="L9ZMH8"/>
<keyword evidence="2" id="KW-0547">Nucleotide-binding</keyword>
<dbReference type="InterPro" id="IPR041677">
    <property type="entry name" value="DNA2/NAM7_AAA_11"/>
</dbReference>
<keyword evidence="5" id="KW-0067">ATP-binding</keyword>
<sequence>MRRADVVASTNSSASEIPNSQTFDYVIIDEATQASIPSSLIPTVYGQTTILVGDHKQLPPFSHQNAIQKSLFERLYAEDGIYGPRIGIRFNTQYRMHERIAGFSSEEFYDEGLKTASEAGKVSKNIDVYPVGIFDVSGHNEIGNKPKKNPAEIECVKMQLKMLIENKGIRGSDIGVAAAYKKQANEIESHLQQSEIQDVSSVKVNTFDSFQGSERDAMILSFTRSNENGNIGFLGDEIGKRRLNVALTRAKRYCALIGDWETLRDGSELYDRLYQYVTSEVPPKKVKT</sequence>
<evidence type="ECO:0000313" key="8">
    <source>
        <dbReference type="EMBL" id="ELY86757.1"/>
    </source>
</evidence>
<comment type="caution">
    <text evidence="8">The sequence shown here is derived from an EMBL/GenBank/DDBJ whole genome shotgun (WGS) entry which is preliminary data.</text>
</comment>
<dbReference type="GO" id="GO:0043139">
    <property type="term" value="F:5'-3' DNA helicase activity"/>
    <property type="evidence" value="ECO:0007669"/>
    <property type="project" value="TreeGrafter"/>
</dbReference>
<evidence type="ECO:0000256" key="4">
    <source>
        <dbReference type="ARBA" id="ARBA00022806"/>
    </source>
</evidence>
<dbReference type="InterPro" id="IPR050534">
    <property type="entry name" value="Coronavir_polyprotein_1ab"/>
</dbReference>
<dbReference type="InterPro" id="IPR041679">
    <property type="entry name" value="DNA2/NAM7-like_C"/>
</dbReference>
<keyword evidence="3" id="KW-0378">Hydrolase</keyword>
<evidence type="ECO:0000256" key="3">
    <source>
        <dbReference type="ARBA" id="ARBA00022801"/>
    </source>
</evidence>
<gene>
    <name evidence="8" type="ORF">C485_07562</name>
</gene>
<organism evidence="8 9">
    <name type="scientific">Natrinema altunense (strain JCM 12890 / CGMCC 1.3731 / AJ2)</name>
    <dbReference type="NCBI Taxonomy" id="1227494"/>
    <lineage>
        <taxon>Archaea</taxon>
        <taxon>Methanobacteriati</taxon>
        <taxon>Methanobacteriota</taxon>
        <taxon>Stenosarchaea group</taxon>
        <taxon>Halobacteria</taxon>
        <taxon>Halobacteriales</taxon>
        <taxon>Natrialbaceae</taxon>
        <taxon>Natrinema</taxon>
    </lineage>
</organism>
<name>L9ZMH8_NATA2</name>
<keyword evidence="4 8" id="KW-0347">Helicase</keyword>
<dbReference type="GO" id="GO:0005524">
    <property type="term" value="F:ATP binding"/>
    <property type="evidence" value="ECO:0007669"/>
    <property type="project" value="UniProtKB-KW"/>
</dbReference>
<dbReference type="SUPFAM" id="SSF52540">
    <property type="entry name" value="P-loop containing nucleoside triphosphate hydrolases"/>
    <property type="match status" value="1"/>
</dbReference>
<dbReference type="CDD" id="cd18808">
    <property type="entry name" value="SF1_C_Upf1"/>
    <property type="match status" value="1"/>
</dbReference>
<dbReference type="GO" id="GO:0016787">
    <property type="term" value="F:hydrolase activity"/>
    <property type="evidence" value="ECO:0007669"/>
    <property type="project" value="UniProtKB-KW"/>
</dbReference>
<dbReference type="InterPro" id="IPR027417">
    <property type="entry name" value="P-loop_NTPase"/>
</dbReference>
<comment type="similarity">
    <text evidence="1">Belongs to the DNA2/NAM7 helicase family.</text>
</comment>
<dbReference type="PATRIC" id="fig|1227494.3.peg.1507"/>
<accession>L9ZMH8</accession>
<evidence type="ECO:0000259" key="7">
    <source>
        <dbReference type="Pfam" id="PF13087"/>
    </source>
</evidence>
<dbReference type="PANTHER" id="PTHR43788:SF8">
    <property type="entry name" value="DNA-BINDING PROTEIN SMUBP-2"/>
    <property type="match status" value="1"/>
</dbReference>
<dbReference type="EMBL" id="AOIK01000025">
    <property type="protein sequence ID" value="ELY86757.1"/>
    <property type="molecule type" value="Genomic_DNA"/>
</dbReference>
<dbReference type="PANTHER" id="PTHR43788">
    <property type="entry name" value="DNA2/NAM7 HELICASE FAMILY MEMBER"/>
    <property type="match status" value="1"/>
</dbReference>
<evidence type="ECO:0000256" key="2">
    <source>
        <dbReference type="ARBA" id="ARBA00022741"/>
    </source>
</evidence>